<dbReference type="RefSeq" id="WP_377094051.1">
    <property type="nucleotide sequence ID" value="NZ_JBHSJM010000001.1"/>
</dbReference>
<keyword evidence="1" id="KW-0732">Signal</keyword>
<reference evidence="4" key="1">
    <citation type="journal article" date="2019" name="Int. J. Syst. Evol. Microbiol.">
        <title>The Global Catalogue of Microorganisms (GCM) 10K type strain sequencing project: providing services to taxonomists for standard genome sequencing and annotation.</title>
        <authorList>
            <consortium name="The Broad Institute Genomics Platform"/>
            <consortium name="The Broad Institute Genome Sequencing Center for Infectious Disease"/>
            <person name="Wu L."/>
            <person name="Ma J."/>
        </authorList>
    </citation>
    <scope>NUCLEOTIDE SEQUENCE [LARGE SCALE GENOMIC DNA]</scope>
    <source>
        <strain evidence="4">JCM 16545</strain>
    </source>
</reference>
<organism evidence="3 4">
    <name type="scientific">Rubritalea spongiae</name>
    <dbReference type="NCBI Taxonomy" id="430797"/>
    <lineage>
        <taxon>Bacteria</taxon>
        <taxon>Pseudomonadati</taxon>
        <taxon>Verrucomicrobiota</taxon>
        <taxon>Verrucomicrobiia</taxon>
        <taxon>Verrucomicrobiales</taxon>
        <taxon>Rubritaleaceae</taxon>
        <taxon>Rubritalea</taxon>
    </lineage>
</organism>
<proteinExistence type="predicted"/>
<dbReference type="InterPro" id="IPR029062">
    <property type="entry name" value="Class_I_gatase-like"/>
</dbReference>
<name>A0ABW5E9U2_9BACT</name>
<dbReference type="Pfam" id="PF06283">
    <property type="entry name" value="ThuA"/>
    <property type="match status" value="1"/>
</dbReference>
<feature type="signal peptide" evidence="1">
    <location>
        <begin position="1"/>
        <end position="23"/>
    </location>
</feature>
<dbReference type="EMBL" id="JBHUJC010000041">
    <property type="protein sequence ID" value="MFD2277169.1"/>
    <property type="molecule type" value="Genomic_DNA"/>
</dbReference>
<dbReference type="Proteomes" id="UP001597297">
    <property type="component" value="Unassembled WGS sequence"/>
</dbReference>
<dbReference type="Gene3D" id="3.40.50.880">
    <property type="match status" value="1"/>
</dbReference>
<dbReference type="InterPro" id="IPR029010">
    <property type="entry name" value="ThuA-like"/>
</dbReference>
<accession>A0ABW5E9U2</accession>
<evidence type="ECO:0000256" key="1">
    <source>
        <dbReference type="SAM" id="SignalP"/>
    </source>
</evidence>
<keyword evidence="4" id="KW-1185">Reference proteome</keyword>
<sequence length="297" mass="32882">MKKFQFFYPAMSLGLISILAVSAESGSENDVISTKDGLKVLYVTHEPGKYHDYTPQREIFEEIAKRNGWNLTVMSGSFDEVEDKLASNENFGVGSDVIVYNVCMAHSDRLEAPHNIITHTKEKGIPSLLIHGSLHSFWPTYKAGKNDLASRVCPVGANEKVQAKKGLVAEWKKSHPGVEFPAWPNMTGIASVKHGPRKPVEAIALDESHPIFDGLKGYTTHEQAELYNNYITAKDSPKTTVLMKGKQGKDQAAILWEHPVGKSKSVSFTLGHSVAEWQQEPFQKLLTNSVNYLGSSK</sequence>
<dbReference type="SUPFAM" id="SSF52317">
    <property type="entry name" value="Class I glutamine amidotransferase-like"/>
    <property type="match status" value="1"/>
</dbReference>
<protein>
    <submittedName>
        <fullName evidence="3">ThuA domain-containing protein</fullName>
    </submittedName>
</protein>
<evidence type="ECO:0000313" key="3">
    <source>
        <dbReference type="EMBL" id="MFD2277169.1"/>
    </source>
</evidence>
<gene>
    <name evidence="3" type="ORF">ACFSQZ_11875</name>
</gene>
<feature type="chain" id="PRO_5045576365" evidence="1">
    <location>
        <begin position="24"/>
        <end position="297"/>
    </location>
</feature>
<comment type="caution">
    <text evidence="3">The sequence shown here is derived from an EMBL/GenBank/DDBJ whole genome shotgun (WGS) entry which is preliminary data.</text>
</comment>
<evidence type="ECO:0000313" key="4">
    <source>
        <dbReference type="Proteomes" id="UP001597297"/>
    </source>
</evidence>
<feature type="domain" description="ThuA-like" evidence="2">
    <location>
        <begin position="181"/>
        <end position="292"/>
    </location>
</feature>
<evidence type="ECO:0000259" key="2">
    <source>
        <dbReference type="Pfam" id="PF06283"/>
    </source>
</evidence>